<dbReference type="Gene3D" id="1.10.443.10">
    <property type="entry name" value="Intergrase catalytic core"/>
    <property type="match status" value="1"/>
</dbReference>
<sequence>MSYGTTTINVHKKLKLDKRANSENWYARLTLDNGKRIVKSTKTDDLEEARERALELYYDTQARIKNNLPAQTRKFKHVAEYAIKRMQDALESGTGKQAYKDYISALRLWLIPFFGDTDVDKIDYKGLVEFDAWRTQQNKKPFSQSGINNHNAALNRVLDEAELQSWLVKSMRPTLLNKGVKSESRGSFTDAEYKKIYTALRTWHKKTKNTKAAATREVLRNYVLFLANTGVRHGTEALGLRWRNVEWQDKGDERYLVVNVDGKTRKRSAVARDTVEGYLDRQRKLNPKLQDGTFDELIAARSDEFVFTTRLGDVANIASLNRAFNALLDVMDLKTGADGKERTLYSLRHYYATRDLKRGITTHALSKQLGNSTAMIDKHYSKYTPLLNAELHSGRNMRADKAKGAVAGAQSVVDAAFAMHADGLLEDEALLAALGVGRDGYVVTEEIAMKALDAKRAEKINASTLMLILNG</sequence>
<dbReference type="GO" id="GO:0003677">
    <property type="term" value="F:DNA binding"/>
    <property type="evidence" value="ECO:0007669"/>
    <property type="project" value="UniProtKB-KW"/>
</dbReference>
<dbReference type="Proteomes" id="UP000693972">
    <property type="component" value="Unassembled WGS sequence"/>
</dbReference>
<evidence type="ECO:0000259" key="5">
    <source>
        <dbReference type="PROSITE" id="PS51898"/>
    </source>
</evidence>
<keyword evidence="3" id="KW-0238">DNA-binding</keyword>
<proteinExistence type="inferred from homology"/>
<dbReference type="PANTHER" id="PTHR30349:SF41">
    <property type="entry name" value="INTEGRASE_RECOMBINASE PROTEIN MJ0367-RELATED"/>
    <property type="match status" value="1"/>
</dbReference>
<accession>A0A975YHP3</accession>
<dbReference type="AlphaFoldDB" id="A0A975YHP3"/>
<evidence type="ECO:0000313" key="6">
    <source>
        <dbReference type="EMBL" id="QXL89753.1"/>
    </source>
</evidence>
<protein>
    <submittedName>
        <fullName evidence="6">Tyrosine-type recombinase/integrase</fullName>
    </submittedName>
</protein>
<name>A0A975YHP3_9RHOB</name>
<dbReference type="SUPFAM" id="SSF56349">
    <property type="entry name" value="DNA breaking-rejoining enzymes"/>
    <property type="match status" value="1"/>
</dbReference>
<organism evidence="6">
    <name type="scientific">Gymnodinialimonas phycosphaerae</name>
    <dbReference type="NCBI Taxonomy" id="2841589"/>
    <lineage>
        <taxon>Bacteria</taxon>
        <taxon>Pseudomonadati</taxon>
        <taxon>Pseudomonadota</taxon>
        <taxon>Alphaproteobacteria</taxon>
        <taxon>Rhodobacterales</taxon>
        <taxon>Paracoccaceae</taxon>
        <taxon>Gymnodinialimonas</taxon>
    </lineage>
</organism>
<gene>
    <name evidence="6" type="ORF">KUL25_09725</name>
</gene>
<dbReference type="InterPro" id="IPR002104">
    <property type="entry name" value="Integrase_catalytic"/>
</dbReference>
<dbReference type="EMBL" id="CP078073">
    <property type="protein sequence ID" value="QXL89753.1"/>
    <property type="molecule type" value="Genomic_DNA"/>
</dbReference>
<dbReference type="Gene3D" id="1.10.150.130">
    <property type="match status" value="1"/>
</dbReference>
<evidence type="ECO:0000256" key="4">
    <source>
        <dbReference type="ARBA" id="ARBA00023172"/>
    </source>
</evidence>
<dbReference type="GO" id="GO:0015074">
    <property type="term" value="P:DNA integration"/>
    <property type="evidence" value="ECO:0007669"/>
    <property type="project" value="UniProtKB-KW"/>
</dbReference>
<dbReference type="InterPro" id="IPR011010">
    <property type="entry name" value="DNA_brk_join_enz"/>
</dbReference>
<dbReference type="InterPro" id="IPR010998">
    <property type="entry name" value="Integrase_recombinase_N"/>
</dbReference>
<evidence type="ECO:0000256" key="3">
    <source>
        <dbReference type="ARBA" id="ARBA00023125"/>
    </source>
</evidence>
<dbReference type="GO" id="GO:0006310">
    <property type="term" value="P:DNA recombination"/>
    <property type="evidence" value="ECO:0007669"/>
    <property type="project" value="UniProtKB-KW"/>
</dbReference>
<feature type="domain" description="Tyr recombinase" evidence="5">
    <location>
        <begin position="183"/>
        <end position="393"/>
    </location>
</feature>
<keyword evidence="4" id="KW-0233">DNA recombination</keyword>
<dbReference type="PROSITE" id="PS51898">
    <property type="entry name" value="TYR_RECOMBINASE"/>
    <property type="match status" value="1"/>
</dbReference>
<dbReference type="InterPro" id="IPR013762">
    <property type="entry name" value="Integrase-like_cat_sf"/>
</dbReference>
<dbReference type="RefSeq" id="WP_257892774.1">
    <property type="nucleotide sequence ID" value="NZ_JAIMBW010000001.1"/>
</dbReference>
<dbReference type="PANTHER" id="PTHR30349">
    <property type="entry name" value="PHAGE INTEGRASE-RELATED"/>
    <property type="match status" value="1"/>
</dbReference>
<dbReference type="Pfam" id="PF00589">
    <property type="entry name" value="Phage_integrase"/>
    <property type="match status" value="1"/>
</dbReference>
<keyword evidence="2" id="KW-0229">DNA integration</keyword>
<dbReference type="EMBL" id="JAIMBW010000001">
    <property type="protein sequence ID" value="MBY4893041.1"/>
    <property type="molecule type" value="Genomic_DNA"/>
</dbReference>
<keyword evidence="7" id="KW-1185">Reference proteome</keyword>
<reference evidence="6 7" key="1">
    <citation type="submission" date="2021-07" db="EMBL/GenBank/DDBJ databases">
        <title>Karlodiniumbacter phycospheric gen. nov., sp. nov., a phycosphere bacterium isolated from karlodinium veneficum.</title>
        <authorList>
            <person name="Peng Y."/>
            <person name="Jiang L."/>
            <person name="Lee J."/>
        </authorList>
    </citation>
    <scope>NUCLEOTIDE SEQUENCE</scope>
    <source>
        <strain evidence="6 7">N5</strain>
    </source>
</reference>
<evidence type="ECO:0000256" key="2">
    <source>
        <dbReference type="ARBA" id="ARBA00022908"/>
    </source>
</evidence>
<comment type="similarity">
    <text evidence="1">Belongs to the 'phage' integrase family.</text>
</comment>
<evidence type="ECO:0000313" key="7">
    <source>
        <dbReference type="Proteomes" id="UP000693972"/>
    </source>
</evidence>
<dbReference type="InterPro" id="IPR050090">
    <property type="entry name" value="Tyrosine_recombinase_XerCD"/>
</dbReference>
<evidence type="ECO:0000256" key="1">
    <source>
        <dbReference type="ARBA" id="ARBA00008857"/>
    </source>
</evidence>